<keyword evidence="2" id="KW-1185">Reference proteome</keyword>
<feature type="non-terminal residue" evidence="1">
    <location>
        <position position="1"/>
    </location>
</feature>
<evidence type="ECO:0000313" key="1">
    <source>
        <dbReference type="EMBL" id="CAB1434073.1"/>
    </source>
</evidence>
<name>A0A9N7UKS8_PLEPL</name>
<evidence type="ECO:0000313" key="2">
    <source>
        <dbReference type="Proteomes" id="UP001153269"/>
    </source>
</evidence>
<proteinExistence type="predicted"/>
<dbReference type="AlphaFoldDB" id="A0A9N7UKS8"/>
<reference evidence="1" key="1">
    <citation type="submission" date="2020-03" db="EMBL/GenBank/DDBJ databases">
        <authorList>
            <person name="Weist P."/>
        </authorList>
    </citation>
    <scope>NUCLEOTIDE SEQUENCE</scope>
</reference>
<comment type="caution">
    <text evidence="1">The sequence shown here is derived from an EMBL/GenBank/DDBJ whole genome shotgun (WGS) entry which is preliminary data.</text>
</comment>
<dbReference type="EMBL" id="CADEAL010001627">
    <property type="protein sequence ID" value="CAB1434073.1"/>
    <property type="molecule type" value="Genomic_DNA"/>
</dbReference>
<accession>A0A9N7UKS8</accession>
<sequence length="170" mass="18251">LFSITQDLCSFAEELYSNQMTLHMGTQKEEEGDSGGLGEGEPVEVGAAQGLIHCLLTGPSGAVLIVMGKAHISSTHTSCASPRIVQQIRAGEQTAVKALQAQLSKLRDFQHNNSGMVWGGQRKTVDVELTRSSDSDSHRHCPLCCLASALITDLPQPHASHVSPHIQEEQ</sequence>
<organism evidence="1 2">
    <name type="scientific">Pleuronectes platessa</name>
    <name type="common">European plaice</name>
    <dbReference type="NCBI Taxonomy" id="8262"/>
    <lineage>
        <taxon>Eukaryota</taxon>
        <taxon>Metazoa</taxon>
        <taxon>Chordata</taxon>
        <taxon>Craniata</taxon>
        <taxon>Vertebrata</taxon>
        <taxon>Euteleostomi</taxon>
        <taxon>Actinopterygii</taxon>
        <taxon>Neopterygii</taxon>
        <taxon>Teleostei</taxon>
        <taxon>Neoteleostei</taxon>
        <taxon>Acanthomorphata</taxon>
        <taxon>Carangaria</taxon>
        <taxon>Pleuronectiformes</taxon>
        <taxon>Pleuronectoidei</taxon>
        <taxon>Pleuronectidae</taxon>
        <taxon>Pleuronectes</taxon>
    </lineage>
</organism>
<dbReference type="Proteomes" id="UP001153269">
    <property type="component" value="Unassembled WGS sequence"/>
</dbReference>
<gene>
    <name evidence="1" type="ORF">PLEPLA_LOCUS22155</name>
</gene>
<protein>
    <submittedName>
        <fullName evidence="1">Uncharacterized protein</fullName>
    </submittedName>
</protein>